<dbReference type="PROSITE" id="PS50110">
    <property type="entry name" value="RESPONSE_REGULATORY"/>
    <property type="match status" value="1"/>
</dbReference>
<dbReference type="AlphaFoldDB" id="A0AAU9E2T9"/>
<dbReference type="InterPro" id="IPR011006">
    <property type="entry name" value="CheY-like_superfamily"/>
</dbReference>
<dbReference type="CDD" id="cd17574">
    <property type="entry name" value="REC_OmpR"/>
    <property type="match status" value="1"/>
</dbReference>
<dbReference type="InterPro" id="IPR039420">
    <property type="entry name" value="WalR-like"/>
</dbReference>
<feature type="DNA-binding region" description="OmpR/PhoB-type" evidence="9">
    <location>
        <begin position="127"/>
        <end position="225"/>
    </location>
</feature>
<protein>
    <recommendedName>
        <fullName evidence="1">Stage 0 sporulation protein A homolog</fullName>
    </recommendedName>
</protein>
<evidence type="ECO:0000256" key="7">
    <source>
        <dbReference type="ARBA" id="ARBA00024867"/>
    </source>
</evidence>
<evidence type="ECO:0000259" key="11">
    <source>
        <dbReference type="PROSITE" id="PS51755"/>
    </source>
</evidence>
<reference evidence="12 13" key="1">
    <citation type="submission" date="2023-08" db="EMBL/GenBank/DDBJ databases">
        <title>Helicovermis profunda gen. nov., sp. nov., a novel mesophilic, fermentative bacterium within the Bacillota from a deep-sea hydrothermal vent chimney.</title>
        <authorList>
            <person name="Miyazaki U."/>
            <person name="Mizutani D."/>
            <person name="Hashimoto Y."/>
            <person name="Tame A."/>
            <person name="Sawayama S."/>
            <person name="Miyazaki J."/>
            <person name="Takai K."/>
            <person name="Nakagawa S."/>
        </authorList>
    </citation>
    <scope>NUCLEOTIDE SEQUENCE [LARGE SCALE GENOMIC DNA]</scope>
    <source>
        <strain evidence="12 13">S502</strain>
    </source>
</reference>
<evidence type="ECO:0000313" key="12">
    <source>
        <dbReference type="EMBL" id="BEP28921.1"/>
    </source>
</evidence>
<dbReference type="EMBL" id="AP028654">
    <property type="protein sequence ID" value="BEP28921.1"/>
    <property type="molecule type" value="Genomic_DNA"/>
</dbReference>
<dbReference type="InterPro" id="IPR016032">
    <property type="entry name" value="Sig_transdc_resp-reg_C-effctor"/>
</dbReference>
<evidence type="ECO:0000256" key="5">
    <source>
        <dbReference type="ARBA" id="ARBA00023125"/>
    </source>
</evidence>
<comment type="function">
    <text evidence="7">May play the central regulatory role in sporulation. It may be an element of the effector pathway responsible for the activation of sporulation genes in response to nutritional stress. Spo0A may act in concert with spo0H (a sigma factor) to control the expression of some genes that are critical to the sporulation process.</text>
</comment>
<dbReference type="GO" id="GO:0000156">
    <property type="term" value="F:phosphorelay response regulator activity"/>
    <property type="evidence" value="ECO:0007669"/>
    <property type="project" value="TreeGrafter"/>
</dbReference>
<evidence type="ECO:0000256" key="1">
    <source>
        <dbReference type="ARBA" id="ARBA00018672"/>
    </source>
</evidence>
<evidence type="ECO:0000256" key="3">
    <source>
        <dbReference type="ARBA" id="ARBA00023012"/>
    </source>
</evidence>
<dbReference type="GO" id="GO:0000976">
    <property type="term" value="F:transcription cis-regulatory region binding"/>
    <property type="evidence" value="ECO:0007669"/>
    <property type="project" value="TreeGrafter"/>
</dbReference>
<evidence type="ECO:0000256" key="8">
    <source>
        <dbReference type="PROSITE-ProRule" id="PRU00169"/>
    </source>
</evidence>
<evidence type="ECO:0000256" key="9">
    <source>
        <dbReference type="PROSITE-ProRule" id="PRU01091"/>
    </source>
</evidence>
<organism evidence="12 13">
    <name type="scientific">Helicovermis profundi</name>
    <dbReference type="NCBI Taxonomy" id="3065157"/>
    <lineage>
        <taxon>Bacteria</taxon>
        <taxon>Bacillati</taxon>
        <taxon>Bacillota</taxon>
        <taxon>Clostridia</taxon>
        <taxon>Helicovermis</taxon>
    </lineage>
</organism>
<keyword evidence="13" id="KW-1185">Reference proteome</keyword>
<dbReference type="InterPro" id="IPR001867">
    <property type="entry name" value="OmpR/PhoB-type_DNA-bd"/>
</dbReference>
<dbReference type="SMART" id="SM00862">
    <property type="entry name" value="Trans_reg_C"/>
    <property type="match status" value="1"/>
</dbReference>
<keyword evidence="5 9" id="KW-0238">DNA-binding</keyword>
<proteinExistence type="predicted"/>
<feature type="domain" description="Response regulatory" evidence="10">
    <location>
        <begin position="4"/>
        <end position="117"/>
    </location>
</feature>
<evidence type="ECO:0000256" key="4">
    <source>
        <dbReference type="ARBA" id="ARBA00023015"/>
    </source>
</evidence>
<evidence type="ECO:0000256" key="6">
    <source>
        <dbReference type="ARBA" id="ARBA00023163"/>
    </source>
</evidence>
<dbReference type="Gene3D" id="1.10.10.10">
    <property type="entry name" value="Winged helix-like DNA-binding domain superfamily/Winged helix DNA-binding domain"/>
    <property type="match status" value="1"/>
</dbReference>
<keyword evidence="3" id="KW-0902">Two-component regulatory system</keyword>
<dbReference type="GO" id="GO:0005829">
    <property type="term" value="C:cytosol"/>
    <property type="evidence" value="ECO:0007669"/>
    <property type="project" value="TreeGrafter"/>
</dbReference>
<evidence type="ECO:0000259" key="10">
    <source>
        <dbReference type="PROSITE" id="PS50110"/>
    </source>
</evidence>
<feature type="modified residue" description="4-aspartylphosphate" evidence="8">
    <location>
        <position position="53"/>
    </location>
</feature>
<dbReference type="PANTHER" id="PTHR48111:SF22">
    <property type="entry name" value="REGULATOR OF RPOS"/>
    <property type="match status" value="1"/>
</dbReference>
<dbReference type="Pfam" id="PF00486">
    <property type="entry name" value="Trans_reg_C"/>
    <property type="match status" value="1"/>
</dbReference>
<name>A0AAU9E2T9_9FIRM</name>
<dbReference type="GO" id="GO:0032993">
    <property type="term" value="C:protein-DNA complex"/>
    <property type="evidence" value="ECO:0007669"/>
    <property type="project" value="TreeGrafter"/>
</dbReference>
<dbReference type="Gene3D" id="3.40.50.2300">
    <property type="match status" value="1"/>
</dbReference>
<dbReference type="PANTHER" id="PTHR48111">
    <property type="entry name" value="REGULATOR OF RPOS"/>
    <property type="match status" value="1"/>
</dbReference>
<dbReference type="Gene3D" id="6.10.250.690">
    <property type="match status" value="1"/>
</dbReference>
<sequence length="231" mass="26721">MAKKILIVEDEVKIARFLELELNHEGYIVELSHDGREGLNKGLENSYDLILLDVMLPSLNGMEVCRRIRQSLSVPIMMLTAKDDTMDKVMGLDIGADDYMTKPFAIEELLARIRKIFRNKKNVVKETHLLESGKLVINQDQHSVMYNNETIVLTKKEYDLLEYLIENTGIALSREQILENVWGFDYFGDTNVVDVYVRYLRTKIDIKFNVKLIHTVRGVGYLFKNDSLTDD</sequence>
<keyword evidence="6" id="KW-0804">Transcription</keyword>
<dbReference type="RefSeq" id="WP_422388908.1">
    <property type="nucleotide sequence ID" value="NZ_AP028654.1"/>
</dbReference>
<keyword evidence="2 8" id="KW-0597">Phosphoprotein</keyword>
<dbReference type="FunFam" id="1.10.10.10:FF:000005">
    <property type="entry name" value="Two-component system response regulator"/>
    <property type="match status" value="1"/>
</dbReference>
<dbReference type="InterPro" id="IPR036388">
    <property type="entry name" value="WH-like_DNA-bd_sf"/>
</dbReference>
<dbReference type="SUPFAM" id="SSF52172">
    <property type="entry name" value="CheY-like"/>
    <property type="match status" value="1"/>
</dbReference>
<gene>
    <name evidence="12" type="ORF">HLPR_12520</name>
</gene>
<dbReference type="GO" id="GO:0006355">
    <property type="term" value="P:regulation of DNA-templated transcription"/>
    <property type="evidence" value="ECO:0007669"/>
    <property type="project" value="InterPro"/>
</dbReference>
<accession>A0AAU9E2T9</accession>
<dbReference type="SUPFAM" id="SSF46894">
    <property type="entry name" value="C-terminal effector domain of the bipartite response regulators"/>
    <property type="match status" value="1"/>
</dbReference>
<evidence type="ECO:0000256" key="2">
    <source>
        <dbReference type="ARBA" id="ARBA00022553"/>
    </source>
</evidence>
<feature type="domain" description="OmpR/PhoB-type" evidence="11">
    <location>
        <begin position="127"/>
        <end position="225"/>
    </location>
</feature>
<dbReference type="FunFam" id="3.40.50.2300:FF:000001">
    <property type="entry name" value="DNA-binding response regulator PhoB"/>
    <property type="match status" value="1"/>
</dbReference>
<dbReference type="Proteomes" id="UP001321786">
    <property type="component" value="Chromosome"/>
</dbReference>
<dbReference type="SMART" id="SM00448">
    <property type="entry name" value="REC"/>
    <property type="match status" value="1"/>
</dbReference>
<dbReference type="KEGG" id="hprf:HLPR_12520"/>
<dbReference type="Pfam" id="PF00072">
    <property type="entry name" value="Response_reg"/>
    <property type="match status" value="1"/>
</dbReference>
<dbReference type="CDD" id="cd00383">
    <property type="entry name" value="trans_reg_C"/>
    <property type="match status" value="1"/>
</dbReference>
<dbReference type="PROSITE" id="PS51755">
    <property type="entry name" value="OMPR_PHOB"/>
    <property type="match status" value="1"/>
</dbReference>
<keyword evidence="4" id="KW-0805">Transcription regulation</keyword>
<dbReference type="InterPro" id="IPR001789">
    <property type="entry name" value="Sig_transdc_resp-reg_receiver"/>
</dbReference>
<evidence type="ECO:0000313" key="13">
    <source>
        <dbReference type="Proteomes" id="UP001321786"/>
    </source>
</evidence>